<protein>
    <submittedName>
        <fullName evidence="1">Uncharacterized protein</fullName>
    </submittedName>
</protein>
<comment type="caution">
    <text evidence="1">The sequence shown here is derived from an EMBL/GenBank/DDBJ whole genome shotgun (WGS) entry which is preliminary data.</text>
</comment>
<accession>A0A0F9AGC3</accession>
<dbReference type="AlphaFoldDB" id="A0A0F9AGC3"/>
<evidence type="ECO:0000313" key="1">
    <source>
        <dbReference type="EMBL" id="KKL08455.1"/>
    </source>
</evidence>
<gene>
    <name evidence="1" type="ORF">LCGC14_2575710</name>
</gene>
<feature type="non-terminal residue" evidence="1">
    <location>
        <position position="1"/>
    </location>
</feature>
<sequence>DSEGLVVEITTGANKAIEQMDIHVGVHTIPKYLYLADATQHVLFMKHGNAFHQV</sequence>
<reference evidence="1" key="1">
    <citation type="journal article" date="2015" name="Nature">
        <title>Complex archaea that bridge the gap between prokaryotes and eukaryotes.</title>
        <authorList>
            <person name="Spang A."/>
            <person name="Saw J.H."/>
            <person name="Jorgensen S.L."/>
            <person name="Zaremba-Niedzwiedzka K."/>
            <person name="Martijn J."/>
            <person name="Lind A.E."/>
            <person name="van Eijk R."/>
            <person name="Schleper C."/>
            <person name="Guy L."/>
            <person name="Ettema T.J."/>
        </authorList>
    </citation>
    <scope>NUCLEOTIDE SEQUENCE</scope>
</reference>
<dbReference type="EMBL" id="LAZR01042872">
    <property type="protein sequence ID" value="KKL08455.1"/>
    <property type="molecule type" value="Genomic_DNA"/>
</dbReference>
<name>A0A0F9AGC3_9ZZZZ</name>
<proteinExistence type="predicted"/>
<organism evidence="1">
    <name type="scientific">marine sediment metagenome</name>
    <dbReference type="NCBI Taxonomy" id="412755"/>
    <lineage>
        <taxon>unclassified sequences</taxon>
        <taxon>metagenomes</taxon>
        <taxon>ecological metagenomes</taxon>
    </lineage>
</organism>